<dbReference type="PANTHER" id="PTHR36378:SF1">
    <property type="entry name" value="COTTON FIBER PROTEIN"/>
    <property type="match status" value="1"/>
</dbReference>
<feature type="region of interest" description="Disordered" evidence="1">
    <location>
        <begin position="101"/>
        <end position="134"/>
    </location>
</feature>
<evidence type="ECO:0000256" key="1">
    <source>
        <dbReference type="SAM" id="MobiDB-lite"/>
    </source>
</evidence>
<evidence type="ECO:0000313" key="3">
    <source>
        <dbReference type="Proteomes" id="UP000636709"/>
    </source>
</evidence>
<keyword evidence="3" id="KW-1185">Reference proteome</keyword>
<gene>
    <name evidence="2" type="ORF">HU200_056632</name>
</gene>
<proteinExistence type="predicted"/>
<evidence type="ECO:0000313" key="2">
    <source>
        <dbReference type="EMBL" id="KAF8661685.1"/>
    </source>
</evidence>
<name>A0A835E0G9_9POAL</name>
<feature type="compositionally biased region" description="Polar residues" evidence="1">
    <location>
        <begin position="123"/>
        <end position="133"/>
    </location>
</feature>
<dbReference type="PANTHER" id="PTHR36378">
    <property type="entry name" value="COTTON FIBER PROTEIN"/>
    <property type="match status" value="1"/>
</dbReference>
<reference evidence="2" key="1">
    <citation type="submission" date="2020-07" db="EMBL/GenBank/DDBJ databases">
        <title>Genome sequence and genetic diversity analysis of an under-domesticated orphan crop, white fonio (Digitaria exilis).</title>
        <authorList>
            <person name="Bennetzen J.L."/>
            <person name="Chen S."/>
            <person name="Ma X."/>
            <person name="Wang X."/>
            <person name="Yssel A.E.J."/>
            <person name="Chaluvadi S.R."/>
            <person name="Johnson M."/>
            <person name="Gangashetty P."/>
            <person name="Hamidou F."/>
            <person name="Sanogo M.D."/>
            <person name="Zwaenepoel A."/>
            <person name="Wallace J."/>
            <person name="Van De Peer Y."/>
            <person name="Van Deynze A."/>
        </authorList>
    </citation>
    <scope>NUCLEOTIDE SEQUENCE</scope>
    <source>
        <tissue evidence="2">Leaves</tissue>
    </source>
</reference>
<accession>A0A835E0G9</accession>
<organism evidence="2 3">
    <name type="scientific">Digitaria exilis</name>
    <dbReference type="NCBI Taxonomy" id="1010633"/>
    <lineage>
        <taxon>Eukaryota</taxon>
        <taxon>Viridiplantae</taxon>
        <taxon>Streptophyta</taxon>
        <taxon>Embryophyta</taxon>
        <taxon>Tracheophyta</taxon>
        <taxon>Spermatophyta</taxon>
        <taxon>Magnoliopsida</taxon>
        <taxon>Liliopsida</taxon>
        <taxon>Poales</taxon>
        <taxon>Poaceae</taxon>
        <taxon>PACMAD clade</taxon>
        <taxon>Panicoideae</taxon>
        <taxon>Panicodae</taxon>
        <taxon>Paniceae</taxon>
        <taxon>Anthephorinae</taxon>
        <taxon>Digitaria</taxon>
    </lineage>
</organism>
<dbReference type="Proteomes" id="UP000636709">
    <property type="component" value="Unassembled WGS sequence"/>
</dbReference>
<feature type="region of interest" description="Disordered" evidence="1">
    <location>
        <begin position="156"/>
        <end position="190"/>
    </location>
</feature>
<dbReference type="EMBL" id="JACEFO010002392">
    <property type="protein sequence ID" value="KAF8661685.1"/>
    <property type="molecule type" value="Genomic_DNA"/>
</dbReference>
<sequence>MPMPSRDEPGQESTWPPIRSGDHSLVALEESLTPRSRRPRAFPSCLGALPPRMEEVAADSPLVADDAVSHIVTPIVLDVGETDHQINDQINGDGAVATMIAADDNERPKHVESTKDVDDGAMDSTTPVLTSPSTRKKRGAFSLFRAMFVSFARSDTTDCTTSPRKKKAAMAAAGDEKNPAGGDSPTSWKSLVDGVRPLRLRGQELEYYPPPPPSGHITTDVYHDVLLPPPSPARSGFDFEEVAGMTSRYASAQDLQQMDTGGDEEDAPAGEGGDGGGCCPHAIDMQAEEFIAKFYEQFKSESFNGRASSE</sequence>
<comment type="caution">
    <text evidence="2">The sequence shown here is derived from an EMBL/GenBank/DDBJ whole genome shotgun (WGS) entry which is preliminary data.</text>
</comment>
<protein>
    <submittedName>
        <fullName evidence="2">Uncharacterized protein</fullName>
    </submittedName>
</protein>
<dbReference type="InterPro" id="IPR008480">
    <property type="entry name" value="DUF761_pln"/>
</dbReference>
<feature type="region of interest" description="Disordered" evidence="1">
    <location>
        <begin position="1"/>
        <end position="26"/>
    </location>
</feature>
<dbReference type="AlphaFoldDB" id="A0A835E0G9"/>
<feature type="region of interest" description="Disordered" evidence="1">
    <location>
        <begin position="256"/>
        <end position="281"/>
    </location>
</feature>
<feature type="compositionally biased region" description="Basic and acidic residues" evidence="1">
    <location>
        <begin position="104"/>
        <end position="118"/>
    </location>
</feature>
<dbReference type="OrthoDB" id="1926607at2759"/>
<dbReference type="Pfam" id="PF05553">
    <property type="entry name" value="DUF761"/>
    <property type="match status" value="1"/>
</dbReference>